<dbReference type="GO" id="GO:0008080">
    <property type="term" value="F:N-acetyltransferase activity"/>
    <property type="evidence" value="ECO:0007669"/>
    <property type="project" value="TreeGrafter"/>
</dbReference>
<dbReference type="OrthoDB" id="9769319at2"/>
<dbReference type="Pfam" id="PF00583">
    <property type="entry name" value="Acetyltransf_1"/>
    <property type="match status" value="1"/>
</dbReference>
<keyword evidence="5" id="KW-1185">Reference proteome</keyword>
<dbReference type="InterPro" id="IPR000182">
    <property type="entry name" value="GNAT_dom"/>
</dbReference>
<evidence type="ECO:0000259" key="3">
    <source>
        <dbReference type="PROSITE" id="PS51186"/>
    </source>
</evidence>
<proteinExistence type="predicted"/>
<dbReference type="Gene3D" id="3.40.630.30">
    <property type="match status" value="1"/>
</dbReference>
<evidence type="ECO:0000313" key="5">
    <source>
        <dbReference type="Proteomes" id="UP000017800"/>
    </source>
</evidence>
<organism evidence="4 5">
    <name type="scientific">Vibrio halioticoli NBRC 102217</name>
    <dbReference type="NCBI Taxonomy" id="1219072"/>
    <lineage>
        <taxon>Bacteria</taxon>
        <taxon>Pseudomonadati</taxon>
        <taxon>Pseudomonadota</taxon>
        <taxon>Gammaproteobacteria</taxon>
        <taxon>Vibrionales</taxon>
        <taxon>Vibrionaceae</taxon>
        <taxon>Vibrio</taxon>
    </lineage>
</organism>
<dbReference type="PROSITE" id="PS51186">
    <property type="entry name" value="GNAT"/>
    <property type="match status" value="1"/>
</dbReference>
<gene>
    <name evidence="4" type="ORF">VHA01S_031_00180</name>
</gene>
<dbReference type="RefSeq" id="WP_023404359.1">
    <property type="nucleotide sequence ID" value="NZ_BAUJ01000031.1"/>
</dbReference>
<dbReference type="EMBL" id="BAUJ01000031">
    <property type="protein sequence ID" value="GAD90005.1"/>
    <property type="molecule type" value="Genomic_DNA"/>
</dbReference>
<dbReference type="CDD" id="cd04301">
    <property type="entry name" value="NAT_SF"/>
    <property type="match status" value="1"/>
</dbReference>
<keyword evidence="2" id="KW-0012">Acyltransferase</keyword>
<dbReference type="PANTHER" id="PTHR10545:SF29">
    <property type="entry name" value="GH14572P-RELATED"/>
    <property type="match status" value="1"/>
</dbReference>
<evidence type="ECO:0000256" key="2">
    <source>
        <dbReference type="ARBA" id="ARBA00023315"/>
    </source>
</evidence>
<reference evidence="4 5" key="1">
    <citation type="submission" date="2013-11" db="EMBL/GenBank/DDBJ databases">
        <title>Whole genome shotgun sequence of Vibrio halioticoli NBRC 102217.</title>
        <authorList>
            <person name="Isaki S."/>
            <person name="Kimura A."/>
            <person name="Ohji S."/>
            <person name="Hosoyama A."/>
            <person name="Fujita N."/>
            <person name="Hashimoto M."/>
            <person name="Hosoyama Y."/>
            <person name="Yamazoe A."/>
        </authorList>
    </citation>
    <scope>NUCLEOTIDE SEQUENCE [LARGE SCALE GENOMIC DNA]</scope>
    <source>
        <strain evidence="4 5">NBRC 102217</strain>
    </source>
</reference>
<comment type="caution">
    <text evidence="4">The sequence shown here is derived from an EMBL/GenBank/DDBJ whole genome shotgun (WGS) entry which is preliminary data.</text>
</comment>
<dbReference type="InterPro" id="IPR051016">
    <property type="entry name" value="Diverse_Substrate_AcTransf"/>
</dbReference>
<dbReference type="eggNOG" id="COG0456">
    <property type="taxonomic scope" value="Bacteria"/>
</dbReference>
<dbReference type="SUPFAM" id="SSF55729">
    <property type="entry name" value="Acyl-CoA N-acyltransferases (Nat)"/>
    <property type="match status" value="1"/>
</dbReference>
<keyword evidence="1 4" id="KW-0808">Transferase</keyword>
<dbReference type="AlphaFoldDB" id="V5HLE0"/>
<name>V5HLE0_9VIBR</name>
<protein>
    <submittedName>
        <fullName evidence="4">Putative acetyltransferase</fullName>
    </submittedName>
</protein>
<dbReference type="InterPro" id="IPR016181">
    <property type="entry name" value="Acyl_CoA_acyltransferase"/>
</dbReference>
<accession>V5HLE0</accession>
<evidence type="ECO:0000313" key="4">
    <source>
        <dbReference type="EMBL" id="GAD90005.1"/>
    </source>
</evidence>
<sequence length="150" mass="17655">MTVRQVKLEDLEALVSLCEAHAEYEQLPFEHRDQVDRWKQALFSKTPLLHMWVYEEERTLLGYMSATIDFATWTGRPFVYMDCLFLQPEARRKGIGKQFIGLLRDFAEENNCSEIQWHTPPTNELGISFYRGVGADEKSKLRFFLNTDKE</sequence>
<dbReference type="Proteomes" id="UP000017800">
    <property type="component" value="Unassembled WGS sequence"/>
</dbReference>
<feature type="domain" description="N-acetyltransferase" evidence="3">
    <location>
        <begin position="1"/>
        <end position="150"/>
    </location>
</feature>
<dbReference type="PANTHER" id="PTHR10545">
    <property type="entry name" value="DIAMINE N-ACETYLTRANSFERASE"/>
    <property type="match status" value="1"/>
</dbReference>
<evidence type="ECO:0000256" key="1">
    <source>
        <dbReference type="ARBA" id="ARBA00022679"/>
    </source>
</evidence>